<organism evidence="3 4">
    <name type="scientific">Gilvimarinus algae</name>
    <dbReference type="NCBI Taxonomy" id="3058037"/>
    <lineage>
        <taxon>Bacteria</taxon>
        <taxon>Pseudomonadati</taxon>
        <taxon>Pseudomonadota</taxon>
        <taxon>Gammaproteobacteria</taxon>
        <taxon>Cellvibrionales</taxon>
        <taxon>Cellvibrionaceae</taxon>
        <taxon>Gilvimarinus</taxon>
    </lineage>
</organism>
<comment type="caution">
    <text evidence="3">The sequence shown here is derived from an EMBL/GenBank/DDBJ whole genome shotgun (WGS) entry which is preliminary data.</text>
</comment>
<dbReference type="PANTHER" id="PTHR11328">
    <property type="entry name" value="MAJOR FACILITATOR SUPERFAMILY DOMAIN-CONTAINING PROTEIN"/>
    <property type="match status" value="1"/>
</dbReference>
<feature type="transmembrane region" description="Helical" evidence="2">
    <location>
        <begin position="44"/>
        <end position="61"/>
    </location>
</feature>
<dbReference type="InterPro" id="IPR001927">
    <property type="entry name" value="Na/Gal_symport"/>
</dbReference>
<gene>
    <name evidence="3" type="ORF">QWI16_03005</name>
</gene>
<evidence type="ECO:0000313" key="4">
    <source>
        <dbReference type="Proteomes" id="UP001168380"/>
    </source>
</evidence>
<feature type="transmembrane region" description="Helical" evidence="2">
    <location>
        <begin position="110"/>
        <end position="132"/>
    </location>
</feature>
<feature type="transmembrane region" description="Helical" evidence="2">
    <location>
        <begin position="401"/>
        <end position="426"/>
    </location>
</feature>
<feature type="transmembrane region" description="Helical" evidence="2">
    <location>
        <begin position="185"/>
        <end position="204"/>
    </location>
</feature>
<evidence type="ECO:0000256" key="2">
    <source>
        <dbReference type="SAM" id="Phobius"/>
    </source>
</evidence>
<keyword evidence="2" id="KW-0472">Membrane</keyword>
<name>A0ABT8TAH4_9GAMM</name>
<protein>
    <submittedName>
        <fullName evidence="3">MFS transporter</fullName>
    </submittedName>
</protein>
<feature type="transmembrane region" description="Helical" evidence="2">
    <location>
        <begin position="82"/>
        <end position="98"/>
    </location>
</feature>
<feature type="transmembrane region" description="Helical" evidence="2">
    <location>
        <begin position="153"/>
        <end position="173"/>
    </location>
</feature>
<evidence type="ECO:0000313" key="3">
    <source>
        <dbReference type="EMBL" id="MDO3381125.1"/>
    </source>
</evidence>
<feature type="transmembrane region" description="Helical" evidence="2">
    <location>
        <begin position="363"/>
        <end position="389"/>
    </location>
</feature>
<dbReference type="NCBIfam" id="TIGR00792">
    <property type="entry name" value="gph"/>
    <property type="match status" value="1"/>
</dbReference>
<keyword evidence="2" id="KW-0812">Transmembrane</keyword>
<comment type="similarity">
    <text evidence="1">Belongs to the sodium:galactoside symporter (TC 2.A.2) family.</text>
</comment>
<proteinExistence type="inferred from homology"/>
<dbReference type="SUPFAM" id="SSF103473">
    <property type="entry name" value="MFS general substrate transporter"/>
    <property type="match status" value="1"/>
</dbReference>
<dbReference type="Pfam" id="PF13347">
    <property type="entry name" value="MFS_2"/>
    <property type="match status" value="1"/>
</dbReference>
<dbReference type="PANTHER" id="PTHR11328:SF24">
    <property type="entry name" value="MAJOR FACILITATOR SUPERFAMILY (MFS) PROFILE DOMAIN-CONTAINING PROTEIN"/>
    <property type="match status" value="1"/>
</dbReference>
<accession>A0ABT8TAH4</accession>
<sequence length="457" mass="50324">MKTEKLSVVEKVGFGAGDMSVNVMIAAMFYFMQYFYTDIFGLKPAHVGTLFLAARFIDALSDPLMGLLTDKIKSRWGRFRHYFLYLSVPYGFAVFLLFTTPDFSYNAKLVWAYVTYLFATLMFTGVAIPYISYIGVLTSDPKERLSANGYRMFFAKIANVVIVASVPELAALWGEGSPAKGYQLAMGFMSFVGVGLLLFCFATTRERVEHVVDKKPLGEQLQLLLKNDQWLVLAACCVLGTLGYAMRGGVAFYYTIYYLGGTESMAAMFTSAGIAASIVSMVASTWITKRYCKVQLFRWSQILVGVLSALMFFAVSPGDLALALVLYVILSFVVDLHAPVFWSAIAEAVDYGQAKTGKRVSGLAFGGISFCQKAGAGLAGFVTGLLLTFFGYQAGQEQSEFALTGISLMLTIIPGAFHALLGFVMFKYKITDRFYNEMKARGDIESEAPDHTIEELT</sequence>
<dbReference type="InterPro" id="IPR036259">
    <property type="entry name" value="MFS_trans_sf"/>
</dbReference>
<keyword evidence="4" id="KW-1185">Reference proteome</keyword>
<dbReference type="CDD" id="cd17332">
    <property type="entry name" value="MFS_MelB_like"/>
    <property type="match status" value="1"/>
</dbReference>
<keyword evidence="2" id="KW-1133">Transmembrane helix</keyword>
<dbReference type="RefSeq" id="WP_302711251.1">
    <property type="nucleotide sequence ID" value="NZ_JAULRT010000032.1"/>
</dbReference>
<feature type="transmembrane region" description="Helical" evidence="2">
    <location>
        <begin position="296"/>
        <end position="315"/>
    </location>
</feature>
<evidence type="ECO:0000256" key="1">
    <source>
        <dbReference type="ARBA" id="ARBA00009617"/>
    </source>
</evidence>
<feature type="transmembrane region" description="Helical" evidence="2">
    <location>
        <begin position="266"/>
        <end position="287"/>
    </location>
</feature>
<dbReference type="Gene3D" id="1.20.1250.20">
    <property type="entry name" value="MFS general substrate transporter like domains"/>
    <property type="match status" value="1"/>
</dbReference>
<reference evidence="3" key="1">
    <citation type="submission" date="2023-07" db="EMBL/GenBank/DDBJ databases">
        <title>Gilvimarinus algae sp. nov., isolated from the surface of Kelp.</title>
        <authorList>
            <person name="Sun Y.Y."/>
            <person name="Gong Y."/>
            <person name="Du Z.J."/>
        </authorList>
    </citation>
    <scope>NUCLEOTIDE SEQUENCE</scope>
    <source>
        <strain evidence="3">SDUM040014</strain>
    </source>
</reference>
<feature type="transmembrane region" description="Helical" evidence="2">
    <location>
        <begin position="230"/>
        <end position="254"/>
    </location>
</feature>
<dbReference type="EMBL" id="JAULRT010000032">
    <property type="protein sequence ID" value="MDO3381125.1"/>
    <property type="molecule type" value="Genomic_DNA"/>
</dbReference>
<feature type="transmembrane region" description="Helical" evidence="2">
    <location>
        <begin position="321"/>
        <end position="342"/>
    </location>
</feature>
<feature type="transmembrane region" description="Helical" evidence="2">
    <location>
        <begin position="12"/>
        <end position="32"/>
    </location>
</feature>
<dbReference type="Proteomes" id="UP001168380">
    <property type="component" value="Unassembled WGS sequence"/>
</dbReference>
<dbReference type="InterPro" id="IPR039672">
    <property type="entry name" value="MFS_2"/>
</dbReference>